<gene>
    <name evidence="2" type="ORF">A5635_26370</name>
</gene>
<dbReference type="SUPFAM" id="SSF140459">
    <property type="entry name" value="PE/PPE dimer-like"/>
    <property type="match status" value="1"/>
</dbReference>
<dbReference type="AlphaFoldDB" id="A0A1A3NEV2"/>
<dbReference type="OrthoDB" id="4700616at2"/>
<dbReference type="Gene3D" id="1.10.287.850">
    <property type="entry name" value="HP0062-like domain"/>
    <property type="match status" value="1"/>
</dbReference>
<dbReference type="Pfam" id="PF00934">
    <property type="entry name" value="PE"/>
    <property type="match status" value="1"/>
</dbReference>
<dbReference type="InterPro" id="IPR038332">
    <property type="entry name" value="PPE_sf"/>
</dbReference>
<accession>A0A1A3NEV2</accession>
<sequence>MSFVFAAPELVEAAAQNLAGISSSLGQATAAAAAPTTGILAAGADEVSAAIAQLFGTHGQEFQALSAQAAAFHQEFVGMLNAGASAYASAEASGMQALMSGASGGIAPIGNLGQTISTAVQAEVQGISGVLGSAPSAFGVAAGMPAAIQDLNAFGAAVAAPYQALAANTTANLQAIHNTFAANPFPFLNQVVNNQVGYAQQFATGLQGAIQNLPAELANAPLNIQASLQALASANPAAFLQQVANNQINFAQTIVTGLTTAGHDLGTGLSGLPASFQTAFQDLVAGNVTGAANALGQGLENVFLPGFQDISFTLGDTALIPITPLGPLGDLLPIFSIPGQMAQNFTNLLPAASIPGQIAQHATNVLDVLTNFGSTFDPTTLGINFGLPLRLLFDGIGAPINGLVALNSSMTAFVSAVQTGNVAGAAAAVLDAPAVFADGFLNGQTFVSLPPLTTTVDFGIPGLPPSSLTAVAELPLGGLLTPLSPFDSNIGVLPGTPVGGLIPGLLSFQSELAAAITNLM</sequence>
<feature type="domain" description="PE" evidence="1">
    <location>
        <begin position="4"/>
        <end position="93"/>
    </location>
</feature>
<proteinExistence type="predicted"/>
<organism evidence="2 3">
    <name type="scientific">Mycobacterium asiaticum</name>
    <dbReference type="NCBI Taxonomy" id="1790"/>
    <lineage>
        <taxon>Bacteria</taxon>
        <taxon>Bacillati</taxon>
        <taxon>Actinomycetota</taxon>
        <taxon>Actinomycetes</taxon>
        <taxon>Mycobacteriales</taxon>
        <taxon>Mycobacteriaceae</taxon>
        <taxon>Mycobacterium</taxon>
    </lineage>
</organism>
<name>A0A1A3NEV2_MYCAS</name>
<dbReference type="Proteomes" id="UP000093819">
    <property type="component" value="Unassembled WGS sequence"/>
</dbReference>
<reference evidence="3" key="1">
    <citation type="submission" date="2016-06" db="EMBL/GenBank/DDBJ databases">
        <authorList>
            <person name="Sutton G."/>
            <person name="Brinkac L."/>
            <person name="Sanka R."/>
            <person name="Adams M."/>
            <person name="Lau E."/>
            <person name="Garcia-Basteiro A."/>
            <person name="Lopez-Varela E."/>
            <person name="Palencia S."/>
        </authorList>
    </citation>
    <scope>NUCLEOTIDE SEQUENCE [LARGE SCALE GENOMIC DNA]</scope>
    <source>
        <strain evidence="3">1245335.1</strain>
    </source>
</reference>
<comment type="caution">
    <text evidence="2">The sequence shown here is derived from an EMBL/GenBank/DDBJ whole genome shotgun (WGS) entry which is preliminary data.</text>
</comment>
<evidence type="ECO:0000259" key="1">
    <source>
        <dbReference type="Pfam" id="PF00934"/>
    </source>
</evidence>
<dbReference type="InterPro" id="IPR000084">
    <property type="entry name" value="PE-PGRS_N"/>
</dbReference>
<dbReference type="EMBL" id="LZLR01000150">
    <property type="protein sequence ID" value="OBK19609.1"/>
    <property type="molecule type" value="Genomic_DNA"/>
</dbReference>
<protein>
    <recommendedName>
        <fullName evidence="1">PE domain-containing protein</fullName>
    </recommendedName>
</protein>
<evidence type="ECO:0000313" key="2">
    <source>
        <dbReference type="EMBL" id="OBK19609.1"/>
    </source>
</evidence>
<dbReference type="RefSeq" id="WP_065036529.1">
    <property type="nucleotide sequence ID" value="NZ_LZLR01000150.1"/>
</dbReference>
<evidence type="ECO:0000313" key="3">
    <source>
        <dbReference type="Proteomes" id="UP000093819"/>
    </source>
</evidence>